<dbReference type="PRINTS" id="PR00081">
    <property type="entry name" value="GDHRDH"/>
</dbReference>
<dbReference type="Pfam" id="PF13561">
    <property type="entry name" value="adh_short_C2"/>
    <property type="match status" value="1"/>
</dbReference>
<dbReference type="GO" id="GO:0016491">
    <property type="term" value="F:oxidoreductase activity"/>
    <property type="evidence" value="ECO:0007669"/>
    <property type="project" value="UniProtKB-KW"/>
</dbReference>
<comment type="similarity">
    <text evidence="1">Belongs to the short-chain dehydrogenases/reductases (SDR) family.</text>
</comment>
<keyword evidence="4" id="KW-1185">Reference proteome</keyword>
<evidence type="ECO:0000313" key="3">
    <source>
        <dbReference type="EMBL" id="OOQ56803.1"/>
    </source>
</evidence>
<dbReference type="STRING" id="1792845.BC343_17620"/>
<dbReference type="OrthoDB" id="9787486at2"/>
<dbReference type="Proteomes" id="UP000189739">
    <property type="component" value="Unassembled WGS sequence"/>
</dbReference>
<dbReference type="AlphaFoldDB" id="A0A1S9P767"/>
<reference evidence="3 4" key="1">
    <citation type="submission" date="2016-07" db="EMBL/GenBank/DDBJ databases">
        <title>Genomic analysis of zinc-resistant bacterium Mucilaginibacter pedocola TBZ30.</title>
        <authorList>
            <person name="Huang J."/>
            <person name="Tang J."/>
        </authorList>
    </citation>
    <scope>NUCLEOTIDE SEQUENCE [LARGE SCALE GENOMIC DNA]</scope>
    <source>
        <strain evidence="3 4">TBZ30</strain>
    </source>
</reference>
<organism evidence="3 4">
    <name type="scientific">Mucilaginibacter pedocola</name>
    <dbReference type="NCBI Taxonomy" id="1792845"/>
    <lineage>
        <taxon>Bacteria</taxon>
        <taxon>Pseudomonadati</taxon>
        <taxon>Bacteroidota</taxon>
        <taxon>Sphingobacteriia</taxon>
        <taxon>Sphingobacteriales</taxon>
        <taxon>Sphingobacteriaceae</taxon>
        <taxon>Mucilaginibacter</taxon>
    </lineage>
</organism>
<gene>
    <name evidence="3" type="ORF">BC343_17620</name>
</gene>
<evidence type="ECO:0000313" key="4">
    <source>
        <dbReference type="Proteomes" id="UP000189739"/>
    </source>
</evidence>
<keyword evidence="2" id="KW-0560">Oxidoreductase</keyword>
<dbReference type="RefSeq" id="WP_078351217.1">
    <property type="nucleotide sequence ID" value="NZ_MBTF01000038.1"/>
</dbReference>
<proteinExistence type="inferred from homology"/>
<dbReference type="Gene3D" id="3.40.50.720">
    <property type="entry name" value="NAD(P)-binding Rossmann-like Domain"/>
    <property type="match status" value="1"/>
</dbReference>
<dbReference type="CDD" id="cd11731">
    <property type="entry name" value="Lin1944_like_SDR_c"/>
    <property type="match status" value="1"/>
</dbReference>
<dbReference type="PANTHER" id="PTHR43477:SF1">
    <property type="entry name" value="DIHYDROANTICAPSIN 7-DEHYDROGENASE"/>
    <property type="match status" value="1"/>
</dbReference>
<protein>
    <submittedName>
        <fullName evidence="3">Short chain dehydrogenase</fullName>
    </submittedName>
</protein>
<dbReference type="SUPFAM" id="SSF51735">
    <property type="entry name" value="NAD(P)-binding Rossmann-fold domains"/>
    <property type="match status" value="1"/>
</dbReference>
<name>A0A1S9P767_9SPHI</name>
<evidence type="ECO:0000256" key="1">
    <source>
        <dbReference type="ARBA" id="ARBA00006484"/>
    </source>
</evidence>
<comment type="caution">
    <text evidence="3">The sequence shown here is derived from an EMBL/GenBank/DDBJ whole genome shotgun (WGS) entry which is preliminary data.</text>
</comment>
<dbReference type="PANTHER" id="PTHR43477">
    <property type="entry name" value="DIHYDROANTICAPSIN 7-DEHYDROGENASE"/>
    <property type="match status" value="1"/>
</dbReference>
<sequence length="198" mass="20771">MKIIIIGATGTIGKRVTAALSKEHEVIKVGSKSGDLQVDISSPESIEAFYKQAGAFDALVCVSGDAHFGPFATMTDADFRKGVNSKLMGQVNLVLIGQRYINPKGSFTLTSGSLATDPVAYGANASTLNGAINSFVIASAIELENGVRINAVAPGVVEDSPAYFPYFPGDIPVSMERVTQAYVKSAFGAQTGQVYLVK</sequence>
<dbReference type="InterPro" id="IPR036291">
    <property type="entry name" value="NAD(P)-bd_dom_sf"/>
</dbReference>
<dbReference type="EMBL" id="MBTF01000038">
    <property type="protein sequence ID" value="OOQ56803.1"/>
    <property type="molecule type" value="Genomic_DNA"/>
</dbReference>
<dbReference type="InterPro" id="IPR051122">
    <property type="entry name" value="SDR_DHRS6-like"/>
</dbReference>
<evidence type="ECO:0000256" key="2">
    <source>
        <dbReference type="ARBA" id="ARBA00023002"/>
    </source>
</evidence>
<dbReference type="InterPro" id="IPR002347">
    <property type="entry name" value="SDR_fam"/>
</dbReference>
<dbReference type="NCBIfam" id="NF005754">
    <property type="entry name" value="PRK07578.1"/>
    <property type="match status" value="1"/>
</dbReference>
<accession>A0A1S9P767</accession>